<dbReference type="Gene3D" id="1.10.540.10">
    <property type="entry name" value="Acyl-CoA dehydrogenase/oxidase, N-terminal domain"/>
    <property type="match status" value="1"/>
</dbReference>
<comment type="cofactor">
    <cofactor evidence="1 5">
        <name>FAD</name>
        <dbReference type="ChEBI" id="CHEBI:57692"/>
    </cofactor>
</comment>
<dbReference type="InterPro" id="IPR006091">
    <property type="entry name" value="Acyl-CoA_Oxase/DH_mid-dom"/>
</dbReference>
<dbReference type="Pfam" id="PF02770">
    <property type="entry name" value="Acyl-CoA_dh_M"/>
    <property type="match status" value="1"/>
</dbReference>
<organism evidence="9 10">
    <name type="scientific">Fusibacter ferrireducens</name>
    <dbReference type="NCBI Taxonomy" id="2785058"/>
    <lineage>
        <taxon>Bacteria</taxon>
        <taxon>Bacillati</taxon>
        <taxon>Bacillota</taxon>
        <taxon>Clostridia</taxon>
        <taxon>Eubacteriales</taxon>
        <taxon>Eubacteriales Family XII. Incertae Sedis</taxon>
        <taxon>Fusibacter</taxon>
    </lineage>
</organism>
<feature type="domain" description="Acyl-CoA dehydrogenase/oxidase N-terminal" evidence="8">
    <location>
        <begin position="16"/>
        <end position="122"/>
    </location>
</feature>
<comment type="caution">
    <text evidence="9">The sequence shown here is derived from an EMBL/GenBank/DDBJ whole genome shotgun (WGS) entry which is preliminary data.</text>
</comment>
<gene>
    <name evidence="9" type="ORF">ISU02_04800</name>
</gene>
<protein>
    <submittedName>
        <fullName evidence="9">Acyl-CoA dehydrogenase family protein</fullName>
    </submittedName>
</protein>
<evidence type="ECO:0000259" key="6">
    <source>
        <dbReference type="Pfam" id="PF00441"/>
    </source>
</evidence>
<dbReference type="PIRSF" id="PIRSF016578">
    <property type="entry name" value="HsaA"/>
    <property type="match status" value="1"/>
</dbReference>
<evidence type="ECO:0000313" key="10">
    <source>
        <dbReference type="Proteomes" id="UP000614200"/>
    </source>
</evidence>
<sequence>MSTEAYHNQVNDLEAQMISNTIEFVQKSLAPIAKAIDEDNHCPVELFEAMRKLGLFGVAYPTQYGGSGFKVSTAMRVISEIAKESAGLSLLLIVHWMAIDVILKYGTQMQKDQYLTPLIQGDKIAAYSISEATAGSDAMGLKMTAEKQDDLWVLNGAKYFVTNGAVADLFVVTCMEKPLTEMKSSRPQHQLFIVSKETEGLKVTEKLDKMGCRSSSTTNLILNKATVRPEDVIEGGTRAALYGLVGGRLGMAAMGIGIAEAAFEAAVNYANDRKVQDKPIATLYAIQEKIADMHILLQGSKALLEQSCVKRELGQDYAIEASVAKVAVGKTVQKICYEAVQIMGGHGYLKTNPVERYSRDARLMDIGVGTSEVIKMVIGNYILKKGKRAEDK</sequence>
<feature type="domain" description="Acyl-CoA oxidase/dehydrogenase middle" evidence="7">
    <location>
        <begin position="126"/>
        <end position="224"/>
    </location>
</feature>
<evidence type="ECO:0000256" key="4">
    <source>
        <dbReference type="ARBA" id="ARBA00022827"/>
    </source>
</evidence>
<dbReference type="Gene3D" id="1.20.140.10">
    <property type="entry name" value="Butyryl-CoA Dehydrogenase, subunit A, domain 3"/>
    <property type="match status" value="1"/>
</dbReference>
<feature type="domain" description="Acyl-CoA dehydrogenase/oxidase C-terminal" evidence="6">
    <location>
        <begin position="235"/>
        <end position="380"/>
    </location>
</feature>
<dbReference type="Pfam" id="PF02771">
    <property type="entry name" value="Acyl-CoA_dh_N"/>
    <property type="match status" value="1"/>
</dbReference>
<dbReference type="InterPro" id="IPR046373">
    <property type="entry name" value="Acyl-CoA_Oxase/DH_mid-dom_sf"/>
</dbReference>
<dbReference type="InterPro" id="IPR009075">
    <property type="entry name" value="AcylCo_DH/oxidase_C"/>
</dbReference>
<dbReference type="InterPro" id="IPR009100">
    <property type="entry name" value="AcylCoA_DH/oxidase_NM_dom_sf"/>
</dbReference>
<dbReference type="PANTHER" id="PTHR43884:SF12">
    <property type="entry name" value="ISOVALERYL-COA DEHYDROGENASE, MITOCHONDRIAL-RELATED"/>
    <property type="match status" value="1"/>
</dbReference>
<keyword evidence="4 5" id="KW-0274">FAD</keyword>
<proteinExistence type="inferred from homology"/>
<keyword evidence="5" id="KW-0560">Oxidoreductase</keyword>
<keyword evidence="3 5" id="KW-0285">Flavoprotein</keyword>
<dbReference type="SUPFAM" id="SSF56645">
    <property type="entry name" value="Acyl-CoA dehydrogenase NM domain-like"/>
    <property type="match status" value="1"/>
</dbReference>
<dbReference type="Gene3D" id="2.40.110.10">
    <property type="entry name" value="Butyryl-CoA Dehydrogenase, subunit A, domain 2"/>
    <property type="match status" value="1"/>
</dbReference>
<dbReference type="Pfam" id="PF00441">
    <property type="entry name" value="Acyl-CoA_dh_1"/>
    <property type="match status" value="1"/>
</dbReference>
<reference evidence="9 10" key="1">
    <citation type="submission" date="2020-11" db="EMBL/GenBank/DDBJ databases">
        <title>Fusibacter basophilias sp. nov.</title>
        <authorList>
            <person name="Qiu D."/>
        </authorList>
    </citation>
    <scope>NUCLEOTIDE SEQUENCE [LARGE SCALE GENOMIC DNA]</scope>
    <source>
        <strain evidence="9 10">Q10-2</strain>
    </source>
</reference>
<dbReference type="PANTHER" id="PTHR43884">
    <property type="entry name" value="ACYL-COA DEHYDROGENASE"/>
    <property type="match status" value="1"/>
</dbReference>
<comment type="similarity">
    <text evidence="2 5">Belongs to the acyl-CoA dehydrogenase family.</text>
</comment>
<dbReference type="InterPro" id="IPR036250">
    <property type="entry name" value="AcylCo_DH-like_C"/>
</dbReference>
<evidence type="ECO:0000313" key="9">
    <source>
        <dbReference type="EMBL" id="MBF4692421.1"/>
    </source>
</evidence>
<evidence type="ECO:0000256" key="1">
    <source>
        <dbReference type="ARBA" id="ARBA00001974"/>
    </source>
</evidence>
<dbReference type="Proteomes" id="UP000614200">
    <property type="component" value="Unassembled WGS sequence"/>
</dbReference>
<name>A0ABR9ZQ30_9FIRM</name>
<accession>A0ABR9ZQ30</accession>
<dbReference type="EMBL" id="JADKNH010000002">
    <property type="protein sequence ID" value="MBF4692421.1"/>
    <property type="molecule type" value="Genomic_DNA"/>
</dbReference>
<evidence type="ECO:0000259" key="7">
    <source>
        <dbReference type="Pfam" id="PF02770"/>
    </source>
</evidence>
<evidence type="ECO:0000256" key="2">
    <source>
        <dbReference type="ARBA" id="ARBA00009347"/>
    </source>
</evidence>
<keyword evidence="10" id="KW-1185">Reference proteome</keyword>
<evidence type="ECO:0000256" key="5">
    <source>
        <dbReference type="RuleBase" id="RU362125"/>
    </source>
</evidence>
<evidence type="ECO:0000259" key="8">
    <source>
        <dbReference type="Pfam" id="PF02771"/>
    </source>
</evidence>
<evidence type="ECO:0000256" key="3">
    <source>
        <dbReference type="ARBA" id="ARBA00022630"/>
    </source>
</evidence>
<dbReference type="SUPFAM" id="SSF47203">
    <property type="entry name" value="Acyl-CoA dehydrogenase C-terminal domain-like"/>
    <property type="match status" value="1"/>
</dbReference>
<dbReference type="RefSeq" id="WP_194700652.1">
    <property type="nucleotide sequence ID" value="NZ_JADKNH010000002.1"/>
</dbReference>
<dbReference type="InterPro" id="IPR037069">
    <property type="entry name" value="AcylCoA_DH/ox_N_sf"/>
</dbReference>
<dbReference type="InterPro" id="IPR013786">
    <property type="entry name" value="AcylCoA_DH/ox_N"/>
</dbReference>